<evidence type="ECO:0000259" key="2">
    <source>
        <dbReference type="PROSITE" id="PS51465"/>
    </source>
</evidence>
<proteinExistence type="predicted"/>
<gene>
    <name evidence="3" type="ORF">ILUMI_02720</name>
</gene>
<dbReference type="Gene3D" id="3.30.60.30">
    <property type="match status" value="1"/>
</dbReference>
<keyword evidence="1" id="KW-0732">Signal</keyword>
<feature type="domain" description="Kazal-like" evidence="2">
    <location>
        <begin position="49"/>
        <end position="102"/>
    </location>
</feature>
<organism evidence="3 4">
    <name type="scientific">Ignelater luminosus</name>
    <name type="common">Cucubano</name>
    <name type="synonym">Pyrophorus luminosus</name>
    <dbReference type="NCBI Taxonomy" id="2038154"/>
    <lineage>
        <taxon>Eukaryota</taxon>
        <taxon>Metazoa</taxon>
        <taxon>Ecdysozoa</taxon>
        <taxon>Arthropoda</taxon>
        <taxon>Hexapoda</taxon>
        <taxon>Insecta</taxon>
        <taxon>Pterygota</taxon>
        <taxon>Neoptera</taxon>
        <taxon>Endopterygota</taxon>
        <taxon>Coleoptera</taxon>
        <taxon>Polyphaga</taxon>
        <taxon>Elateriformia</taxon>
        <taxon>Elateroidea</taxon>
        <taxon>Elateridae</taxon>
        <taxon>Agrypninae</taxon>
        <taxon>Pyrophorini</taxon>
        <taxon>Ignelater</taxon>
    </lineage>
</organism>
<dbReference type="GO" id="GO:0004867">
    <property type="term" value="F:serine-type endopeptidase inhibitor activity"/>
    <property type="evidence" value="ECO:0007669"/>
    <property type="project" value="InterPro"/>
</dbReference>
<keyword evidence="4" id="KW-1185">Reference proteome</keyword>
<accession>A0A8K0DHR3</accession>
<dbReference type="CDD" id="cd00104">
    <property type="entry name" value="KAZAL_FS"/>
    <property type="match status" value="1"/>
</dbReference>
<dbReference type="InterPro" id="IPR036058">
    <property type="entry name" value="Kazal_dom_sf"/>
</dbReference>
<dbReference type="Proteomes" id="UP000801492">
    <property type="component" value="Unassembled WGS sequence"/>
</dbReference>
<evidence type="ECO:0000256" key="1">
    <source>
        <dbReference type="SAM" id="SignalP"/>
    </source>
</evidence>
<dbReference type="SUPFAM" id="SSF100895">
    <property type="entry name" value="Kazal-type serine protease inhibitors"/>
    <property type="match status" value="1"/>
</dbReference>
<dbReference type="EMBL" id="VTPC01001019">
    <property type="protein sequence ID" value="KAF2903468.1"/>
    <property type="molecule type" value="Genomic_DNA"/>
</dbReference>
<evidence type="ECO:0000313" key="3">
    <source>
        <dbReference type="EMBL" id="KAF2903468.1"/>
    </source>
</evidence>
<feature type="signal peptide" evidence="1">
    <location>
        <begin position="1"/>
        <end position="22"/>
    </location>
</feature>
<dbReference type="InterPro" id="IPR039932">
    <property type="entry name" value="Spink4-like"/>
</dbReference>
<protein>
    <recommendedName>
        <fullName evidence="2">Kazal-like domain-containing protein</fullName>
    </recommendedName>
</protein>
<sequence length="113" mass="12469">MTHLTIYLFAIVIAHQAVFISSQRIVFLDDDLRNEVVTRASRQMSTPVDIGIARCVASCKTLPQYDPVCGSDGVSYHNVYKLRCAQRCGKRIRPLYRAACSPSTTSKSTSGGK</sequence>
<dbReference type="PANTHER" id="PTHR21179">
    <property type="entry name" value="SERINE-TYPE ENDOPEPTIDASE INHIBITOR"/>
    <property type="match status" value="1"/>
</dbReference>
<dbReference type="OrthoDB" id="126772at2759"/>
<dbReference type="InterPro" id="IPR002350">
    <property type="entry name" value="Kazal_dom"/>
</dbReference>
<comment type="caution">
    <text evidence="3">The sequence shown here is derived from an EMBL/GenBank/DDBJ whole genome shotgun (WGS) entry which is preliminary data.</text>
</comment>
<dbReference type="Pfam" id="PF07648">
    <property type="entry name" value="Kazal_2"/>
    <property type="match status" value="1"/>
</dbReference>
<feature type="chain" id="PRO_5035444738" description="Kazal-like domain-containing protein" evidence="1">
    <location>
        <begin position="23"/>
        <end position="113"/>
    </location>
</feature>
<reference evidence="3" key="1">
    <citation type="submission" date="2019-08" db="EMBL/GenBank/DDBJ databases">
        <title>The genome of the North American firefly Photinus pyralis.</title>
        <authorList>
            <consortium name="Photinus pyralis genome working group"/>
            <person name="Fallon T.R."/>
            <person name="Sander Lower S.E."/>
            <person name="Weng J.-K."/>
        </authorList>
    </citation>
    <scope>NUCLEOTIDE SEQUENCE</scope>
    <source>
        <strain evidence="3">TRF0915ILg1</strain>
        <tissue evidence="3">Whole body</tissue>
    </source>
</reference>
<dbReference type="AlphaFoldDB" id="A0A8K0DHR3"/>
<dbReference type="PANTHER" id="PTHR21179:SF1">
    <property type="entry name" value="KAZ1-TYPE SERINE PROTEASE INHIBITOR-LIKE PROTEIN TYPE EPSILON-RELATED"/>
    <property type="match status" value="1"/>
</dbReference>
<evidence type="ECO:0000313" key="4">
    <source>
        <dbReference type="Proteomes" id="UP000801492"/>
    </source>
</evidence>
<name>A0A8K0DHR3_IGNLU</name>
<dbReference type="PROSITE" id="PS51465">
    <property type="entry name" value="KAZAL_2"/>
    <property type="match status" value="1"/>
</dbReference>